<feature type="transmembrane region" description="Helical" evidence="1">
    <location>
        <begin position="97"/>
        <end position="115"/>
    </location>
</feature>
<keyword evidence="1" id="KW-1133">Transmembrane helix</keyword>
<gene>
    <name evidence="2" type="ORF">Ae201684_002993</name>
</gene>
<name>A0A6G0XNK1_9STRA</name>
<sequence>MFGAILKMDDEKLDRQALVWAQMARTIAFVSFAKAMVESYQRWIYHTVAFVPCAYVYSITWDSRPTDEKASFAAFSTGVLLLFLIILRCWSIIKGNMGSCVVIALHLCSSFWPSLTHYLENPKTKSYAHAASIIYTGVALMDLIESLMKDYVAATVVGVALLLNHYLDLGLILQWVIKRLPGRQSLFGRVAVAYFHSLFIVCSFLLTCYDNTVTRLAAAVDPLIKRFSKTK</sequence>
<keyword evidence="3" id="KW-1185">Reference proteome</keyword>
<evidence type="ECO:0000313" key="2">
    <source>
        <dbReference type="EMBL" id="KAF0741800.1"/>
    </source>
</evidence>
<organism evidence="2 3">
    <name type="scientific">Aphanomyces euteiches</name>
    <dbReference type="NCBI Taxonomy" id="100861"/>
    <lineage>
        <taxon>Eukaryota</taxon>
        <taxon>Sar</taxon>
        <taxon>Stramenopiles</taxon>
        <taxon>Oomycota</taxon>
        <taxon>Saprolegniomycetes</taxon>
        <taxon>Saprolegniales</taxon>
        <taxon>Verrucalvaceae</taxon>
        <taxon>Aphanomyces</taxon>
    </lineage>
</organism>
<dbReference type="VEuPathDB" id="FungiDB:AeMF1_012491"/>
<keyword evidence="1" id="KW-0812">Transmembrane</keyword>
<feature type="transmembrane region" description="Helical" evidence="1">
    <location>
        <begin position="127"/>
        <end position="144"/>
    </location>
</feature>
<dbReference type="AlphaFoldDB" id="A0A6G0XNK1"/>
<feature type="transmembrane region" description="Helical" evidence="1">
    <location>
        <begin position="187"/>
        <end position="206"/>
    </location>
</feature>
<evidence type="ECO:0000313" key="3">
    <source>
        <dbReference type="Proteomes" id="UP000481153"/>
    </source>
</evidence>
<evidence type="ECO:0000256" key="1">
    <source>
        <dbReference type="SAM" id="Phobius"/>
    </source>
</evidence>
<feature type="transmembrane region" description="Helical" evidence="1">
    <location>
        <begin position="151"/>
        <end position="167"/>
    </location>
</feature>
<protein>
    <submittedName>
        <fullName evidence="2">Uncharacterized protein</fullName>
    </submittedName>
</protein>
<reference evidence="2 3" key="1">
    <citation type="submission" date="2019-07" db="EMBL/GenBank/DDBJ databases">
        <title>Genomics analysis of Aphanomyces spp. identifies a new class of oomycete effector associated with host adaptation.</title>
        <authorList>
            <person name="Gaulin E."/>
        </authorList>
    </citation>
    <scope>NUCLEOTIDE SEQUENCE [LARGE SCALE GENOMIC DNA]</scope>
    <source>
        <strain evidence="2 3">ATCC 201684</strain>
    </source>
</reference>
<feature type="transmembrane region" description="Helical" evidence="1">
    <location>
        <begin position="72"/>
        <end position="90"/>
    </location>
</feature>
<keyword evidence="1" id="KW-0472">Membrane</keyword>
<dbReference type="EMBL" id="VJMJ01000034">
    <property type="protein sequence ID" value="KAF0741800.1"/>
    <property type="molecule type" value="Genomic_DNA"/>
</dbReference>
<accession>A0A6G0XNK1</accession>
<comment type="caution">
    <text evidence="2">The sequence shown here is derived from an EMBL/GenBank/DDBJ whole genome shotgun (WGS) entry which is preliminary data.</text>
</comment>
<dbReference type="Proteomes" id="UP000481153">
    <property type="component" value="Unassembled WGS sequence"/>
</dbReference>
<proteinExistence type="predicted"/>
<feature type="transmembrane region" description="Helical" evidence="1">
    <location>
        <begin position="43"/>
        <end position="60"/>
    </location>
</feature>